<dbReference type="Proteomes" id="UP000199532">
    <property type="component" value="Unassembled WGS sequence"/>
</dbReference>
<dbReference type="SUPFAM" id="SSF50475">
    <property type="entry name" value="FMN-binding split barrel"/>
    <property type="match status" value="1"/>
</dbReference>
<dbReference type="InterPro" id="IPR012349">
    <property type="entry name" value="Split_barrel_FMN-bd"/>
</dbReference>
<keyword evidence="3" id="KW-1185">Reference proteome</keyword>
<dbReference type="Gene3D" id="2.30.110.10">
    <property type="entry name" value="Electron Transport, Fmn-binding Protein, Chain A"/>
    <property type="match status" value="1"/>
</dbReference>
<accession>A0A1H6TNL2</accession>
<dbReference type="PANTHER" id="PTHR34818:SF1">
    <property type="entry name" value="PROTEIN BLI-3"/>
    <property type="match status" value="1"/>
</dbReference>
<evidence type="ECO:0000313" key="3">
    <source>
        <dbReference type="Proteomes" id="UP000199532"/>
    </source>
</evidence>
<reference evidence="2 3" key="1">
    <citation type="submission" date="2016-10" db="EMBL/GenBank/DDBJ databases">
        <authorList>
            <person name="de Groot N.N."/>
        </authorList>
    </citation>
    <scope>NUCLEOTIDE SEQUENCE [LARGE SCALE GENOMIC DNA]</scope>
    <source>
        <strain evidence="2 3">DSM 19938</strain>
    </source>
</reference>
<organism evidence="2 3">
    <name type="scientific">Dyadobacter koreensis</name>
    <dbReference type="NCBI Taxonomy" id="408657"/>
    <lineage>
        <taxon>Bacteria</taxon>
        <taxon>Pseudomonadati</taxon>
        <taxon>Bacteroidota</taxon>
        <taxon>Cytophagia</taxon>
        <taxon>Cytophagales</taxon>
        <taxon>Spirosomataceae</taxon>
        <taxon>Dyadobacter</taxon>
    </lineage>
</organism>
<dbReference type="AlphaFoldDB" id="A0A1H6TNL2"/>
<dbReference type="STRING" id="408657.SAMN04487995_2343"/>
<name>A0A1H6TNL2_9BACT</name>
<dbReference type="InterPro" id="IPR052917">
    <property type="entry name" value="Stress-Dev_Protein"/>
</dbReference>
<dbReference type="PANTHER" id="PTHR34818">
    <property type="entry name" value="PROTEIN BLI-3"/>
    <property type="match status" value="1"/>
</dbReference>
<dbReference type="InterPro" id="IPR038725">
    <property type="entry name" value="YdaG_split_barrel_FMN-bd"/>
</dbReference>
<evidence type="ECO:0000259" key="1">
    <source>
        <dbReference type="Pfam" id="PF16242"/>
    </source>
</evidence>
<feature type="domain" description="General stress protein FMN-binding split barrel" evidence="1">
    <location>
        <begin position="6"/>
        <end position="131"/>
    </location>
</feature>
<dbReference type="OrthoDB" id="9795235at2"/>
<dbReference type="RefSeq" id="WP_090335317.1">
    <property type="nucleotide sequence ID" value="NZ_FNXY01000003.1"/>
</dbReference>
<gene>
    <name evidence="2" type="ORF">SAMN04487995_2343</name>
</gene>
<evidence type="ECO:0000313" key="2">
    <source>
        <dbReference type="EMBL" id="SEI81663.1"/>
    </source>
</evidence>
<protein>
    <submittedName>
        <fullName evidence="2">General stress protein 26</fullName>
    </submittedName>
</protein>
<dbReference type="EMBL" id="FNXY01000003">
    <property type="protein sequence ID" value="SEI81663.1"/>
    <property type="molecule type" value="Genomic_DNA"/>
</dbReference>
<proteinExistence type="predicted"/>
<sequence length="138" mass="15834">MADKTLKDVSKIMKDIDLCMLTTTTAHGALGSRPMSNNGQVEYDGNSYFFTWKGSRMIKDIEKDNKVSLTFQGKKDIFISVSGKADITTDRAEMEQHWIKELEQWFEKGLDTPGVTMIKVKADRIKYWQEMEEGDVKL</sequence>
<dbReference type="Pfam" id="PF16242">
    <property type="entry name" value="Pyrid_ox_like"/>
    <property type="match status" value="1"/>
</dbReference>